<dbReference type="Gene3D" id="3.40.50.1820">
    <property type="entry name" value="alpha/beta hydrolase"/>
    <property type="match status" value="1"/>
</dbReference>
<protein>
    <submittedName>
        <fullName evidence="3">Alpha/beta hydrolase</fullName>
    </submittedName>
</protein>
<evidence type="ECO:0000259" key="2">
    <source>
        <dbReference type="Pfam" id="PF00561"/>
    </source>
</evidence>
<evidence type="ECO:0000313" key="4">
    <source>
        <dbReference type="Proteomes" id="UP000065797"/>
    </source>
</evidence>
<dbReference type="PANTHER" id="PTHR43798:SF31">
    <property type="entry name" value="AB HYDROLASE SUPERFAMILY PROTEIN YCLE"/>
    <property type="match status" value="1"/>
</dbReference>
<keyword evidence="1 3" id="KW-0378">Hydrolase</keyword>
<dbReference type="Pfam" id="PF00561">
    <property type="entry name" value="Abhydrolase_1"/>
    <property type="match status" value="1"/>
</dbReference>
<dbReference type="GO" id="GO:0016787">
    <property type="term" value="F:hydrolase activity"/>
    <property type="evidence" value="ECO:0007669"/>
    <property type="project" value="UniProtKB-KW"/>
</dbReference>
<dbReference type="GO" id="GO:0016020">
    <property type="term" value="C:membrane"/>
    <property type="evidence" value="ECO:0007669"/>
    <property type="project" value="TreeGrafter"/>
</dbReference>
<dbReference type="Proteomes" id="UP000065797">
    <property type="component" value="Unassembled WGS sequence"/>
</dbReference>
<dbReference type="PRINTS" id="PR00111">
    <property type="entry name" value="ABHYDROLASE"/>
</dbReference>
<comment type="caution">
    <text evidence="3">The sequence shown here is derived from an EMBL/GenBank/DDBJ whole genome shotgun (WGS) entry which is preliminary data.</text>
</comment>
<accession>A0A125PK17</accession>
<dbReference type="InterPro" id="IPR029058">
    <property type="entry name" value="AB_hydrolase_fold"/>
</dbReference>
<dbReference type="PANTHER" id="PTHR43798">
    <property type="entry name" value="MONOACYLGLYCEROL LIPASE"/>
    <property type="match status" value="1"/>
</dbReference>
<dbReference type="InterPro" id="IPR000073">
    <property type="entry name" value="AB_hydrolase_1"/>
</dbReference>
<dbReference type="InterPro" id="IPR050266">
    <property type="entry name" value="AB_hydrolase_sf"/>
</dbReference>
<evidence type="ECO:0000313" key="3">
    <source>
        <dbReference type="EMBL" id="KWU53351.1"/>
    </source>
</evidence>
<dbReference type="RefSeq" id="WP_060752185.1">
    <property type="nucleotide sequence ID" value="NZ_LRPH01000115.1"/>
</dbReference>
<proteinExistence type="predicted"/>
<organism evidence="3 4">
    <name type="scientific">Bacillus mycoides</name>
    <dbReference type="NCBI Taxonomy" id="1405"/>
    <lineage>
        <taxon>Bacteria</taxon>
        <taxon>Bacillati</taxon>
        <taxon>Bacillota</taxon>
        <taxon>Bacilli</taxon>
        <taxon>Bacillales</taxon>
        <taxon>Bacillaceae</taxon>
        <taxon>Bacillus</taxon>
        <taxon>Bacillus cereus group</taxon>
    </lineage>
</organism>
<gene>
    <name evidence="3" type="ORF">AWW70_27760</name>
</gene>
<sequence>MLHLKVMNMYFEYKNRKVFYNIEGSGPVILFLHGLGGNSNNWLYQRKYFKERWTVISLDLPGHGKSEGMEISFKEYSNVLYELCNHLKLKSVTICGLSKGARVGIDFAIQYPRFVSSLIVVNAFPYLEPADRKERLEVYDLLSLQDKGKTWADTLLRAMGVEDNDAIVRGFHQSLQTIHPTHIQRLFAELVDYDQRPYLSNIACPALIIRGENDYFVPEKYVREFEKHLRNVTFVELKNSGYLPYLEQPTSFNVTVEAFLNHALD</sequence>
<reference evidence="3 4" key="1">
    <citation type="submission" date="2016-01" db="EMBL/GenBank/DDBJ databases">
        <authorList>
            <person name="McClelland M."/>
            <person name="Jain A."/>
            <person name="Saraogi P."/>
            <person name="Mendelson R."/>
            <person name="Westerman R."/>
            <person name="SanMiguel P."/>
            <person name="Csonka L."/>
        </authorList>
    </citation>
    <scope>NUCLEOTIDE SEQUENCE [LARGE SCALE GENOMIC DNA]</scope>
    <source>
        <strain evidence="3 4">PE8-15</strain>
    </source>
</reference>
<feature type="domain" description="AB hydrolase-1" evidence="2">
    <location>
        <begin position="27"/>
        <end position="248"/>
    </location>
</feature>
<evidence type="ECO:0000256" key="1">
    <source>
        <dbReference type="ARBA" id="ARBA00022801"/>
    </source>
</evidence>
<name>A0A125PK17_BACMY</name>
<dbReference type="EMBL" id="LRPH01000115">
    <property type="protein sequence ID" value="KWU53351.1"/>
    <property type="molecule type" value="Genomic_DNA"/>
</dbReference>
<dbReference type="AlphaFoldDB" id="A0A125PK17"/>
<dbReference type="SUPFAM" id="SSF53474">
    <property type="entry name" value="alpha/beta-Hydrolases"/>
    <property type="match status" value="1"/>
</dbReference>